<dbReference type="InterPro" id="IPR011717">
    <property type="entry name" value="TPR-4"/>
</dbReference>
<dbReference type="GO" id="GO:0042802">
    <property type="term" value="F:identical protein binding"/>
    <property type="evidence" value="ECO:0007669"/>
    <property type="project" value="InterPro"/>
</dbReference>
<dbReference type="SUPFAM" id="SSF48452">
    <property type="entry name" value="TPR-like"/>
    <property type="match status" value="2"/>
</dbReference>
<keyword evidence="1" id="KW-0802">TPR repeat</keyword>
<evidence type="ECO:0000256" key="1">
    <source>
        <dbReference type="PROSITE-ProRule" id="PRU00339"/>
    </source>
</evidence>
<dbReference type="Proteomes" id="UP000702544">
    <property type="component" value="Unassembled WGS sequence"/>
</dbReference>
<dbReference type="InterPro" id="IPR019734">
    <property type="entry name" value="TPR_rpt"/>
</dbReference>
<sequence>MDTMRHRIVVALLCIFSITLAARGADAQTADLGTISFPTSGADAAQPHFIRGVLLLHSFEYADAAEAFREAQRLDPDFAMAYWGEAMTYNHSLWAQQDREAALGALNRLAPTPAARRAKAPTEREGGYLAAVDILYGEGSKLERDLAYSEAMRRLRASYPEDNEAKAFYALSILGTAHDGRDHVTYMRAAAVAEEVFADNPRHPGAVHYLIHSYDDPVHAPLGLRPARAYAKIAPAASHAQHMISHIFVALGMWEEVVEANQIAARVADERRQKKGLPVDARNYHALHWLAYGYLQQGRYDEARDLLFDMEKDAAESRSGRAVHYLASMRADYLVNSRRWDGGAVEIDVRLGDLNVDVAAASALASGWALLGHGDRQEAERVLSQLHQRLEATDDGDPATYRPGVQAAHVLALELEALIQLDDGEVDRAIETLQRASEKESAMPYEYGPPPVVKPSHELLGEVLLEQGRVEEARAAFEAALARGPRRVDSLIGLARAAERLGDAKTAERTYATLVEIWQNADPSLRDVKEARRKASTG</sequence>
<accession>A0AAE4Z4V5</accession>
<comment type="caution">
    <text evidence="3">The sequence shown here is derived from an EMBL/GenBank/DDBJ whole genome shotgun (WGS) entry which is preliminary data.</text>
</comment>
<feature type="chain" id="PRO_5041961107" evidence="2">
    <location>
        <begin position="22"/>
        <end position="538"/>
    </location>
</feature>
<evidence type="ECO:0000313" key="4">
    <source>
        <dbReference type="Proteomes" id="UP000702544"/>
    </source>
</evidence>
<reference evidence="3 4" key="1">
    <citation type="submission" date="2020-01" db="EMBL/GenBank/DDBJ databases">
        <title>Genomes assembled from Gulf of Kutch pelagic sediment metagenomes.</title>
        <authorList>
            <person name="Chandrashekar M."/>
            <person name="Mahajan M.S."/>
            <person name="Dave K.J."/>
            <person name="Vatsa P."/>
            <person name="Nathani N.M."/>
        </authorList>
    </citation>
    <scope>NUCLEOTIDE SEQUENCE [LARGE SCALE GENOMIC DNA]</scope>
    <source>
        <strain evidence="3">KS3-K002</strain>
    </source>
</reference>
<dbReference type="SMART" id="SM00028">
    <property type="entry name" value="TPR"/>
    <property type="match status" value="4"/>
</dbReference>
<dbReference type="InterPro" id="IPR011990">
    <property type="entry name" value="TPR-like_helical_dom_sf"/>
</dbReference>
<dbReference type="PANTHER" id="PTHR45588">
    <property type="entry name" value="TPR DOMAIN-CONTAINING PROTEIN"/>
    <property type="match status" value="1"/>
</dbReference>
<proteinExistence type="predicted"/>
<protein>
    <submittedName>
        <fullName evidence="3">Tetratricopeptide repeat protein</fullName>
    </submittedName>
</protein>
<dbReference type="Gene3D" id="1.25.40.10">
    <property type="entry name" value="Tetratricopeptide repeat domain"/>
    <property type="match status" value="3"/>
</dbReference>
<name>A0AAE4Z4V5_9BACT</name>
<feature type="repeat" description="TPR" evidence="1">
    <location>
        <begin position="45"/>
        <end position="78"/>
    </location>
</feature>
<dbReference type="AlphaFoldDB" id="A0AAE4Z4V5"/>
<dbReference type="Pfam" id="PF13432">
    <property type="entry name" value="TPR_16"/>
    <property type="match status" value="1"/>
</dbReference>
<feature type="signal peptide" evidence="2">
    <location>
        <begin position="1"/>
        <end position="21"/>
    </location>
</feature>
<keyword evidence="2" id="KW-0732">Signal</keyword>
<dbReference type="PANTHER" id="PTHR45588:SF1">
    <property type="entry name" value="WW DOMAIN-CONTAINING PROTEIN"/>
    <property type="match status" value="1"/>
</dbReference>
<evidence type="ECO:0000313" key="3">
    <source>
        <dbReference type="EMBL" id="NIR73568.1"/>
    </source>
</evidence>
<dbReference type="EMBL" id="JAACAK010000002">
    <property type="protein sequence ID" value="NIR73568.1"/>
    <property type="molecule type" value="Genomic_DNA"/>
</dbReference>
<dbReference type="PROSITE" id="PS50005">
    <property type="entry name" value="TPR"/>
    <property type="match status" value="2"/>
</dbReference>
<organism evidence="3 4">
    <name type="scientific">Candidatus Kutchimonas denitrificans</name>
    <dbReference type="NCBI Taxonomy" id="3056748"/>
    <lineage>
        <taxon>Bacteria</taxon>
        <taxon>Pseudomonadati</taxon>
        <taxon>Gemmatimonadota</taxon>
        <taxon>Gemmatimonadia</taxon>
        <taxon>Candidatus Palauibacterales</taxon>
        <taxon>Candidatus Palauibacteraceae</taxon>
        <taxon>Candidatus Kutchimonas</taxon>
    </lineage>
</organism>
<feature type="repeat" description="TPR" evidence="1">
    <location>
        <begin position="454"/>
        <end position="487"/>
    </location>
</feature>
<gene>
    <name evidence="3" type="ORF">GWO12_00405</name>
</gene>
<dbReference type="Pfam" id="PF07721">
    <property type="entry name" value="TPR_4"/>
    <property type="match status" value="1"/>
</dbReference>
<evidence type="ECO:0000256" key="2">
    <source>
        <dbReference type="SAM" id="SignalP"/>
    </source>
</evidence>